<evidence type="ECO:0000313" key="2">
    <source>
        <dbReference type="Proteomes" id="UP001175227"/>
    </source>
</evidence>
<dbReference type="Proteomes" id="UP001175227">
    <property type="component" value="Unassembled WGS sequence"/>
</dbReference>
<name>A0AA39KB86_9AGAR</name>
<proteinExistence type="predicted"/>
<sequence>MLPFQELPTFICGATSIDKQRSRVYFEEGSIKALSIWISVRGASILPEFFVTQTLESEFHALTVSLYETASGEGVYEIPSGERGKTSMLNLEGPKYIPFVRFISHYVCFQGHRKTFSVWIFVRSSCNPSGAEASWSESYVPRISRSKACGANMSLNKENERVLDFLTFSQV</sequence>
<dbReference type="AlphaFoldDB" id="A0AA39KB86"/>
<keyword evidence="2" id="KW-1185">Reference proteome</keyword>
<reference evidence="1" key="1">
    <citation type="submission" date="2023-06" db="EMBL/GenBank/DDBJ databases">
        <authorList>
            <consortium name="Lawrence Berkeley National Laboratory"/>
            <person name="Ahrendt S."/>
            <person name="Sahu N."/>
            <person name="Indic B."/>
            <person name="Wong-Bajracharya J."/>
            <person name="Merenyi Z."/>
            <person name="Ke H.-M."/>
            <person name="Monk M."/>
            <person name="Kocsube S."/>
            <person name="Drula E."/>
            <person name="Lipzen A."/>
            <person name="Balint B."/>
            <person name="Henrissat B."/>
            <person name="Andreopoulos B."/>
            <person name="Martin F.M."/>
            <person name="Harder C.B."/>
            <person name="Rigling D."/>
            <person name="Ford K.L."/>
            <person name="Foster G.D."/>
            <person name="Pangilinan J."/>
            <person name="Papanicolaou A."/>
            <person name="Barry K."/>
            <person name="LaButti K."/>
            <person name="Viragh M."/>
            <person name="Koriabine M."/>
            <person name="Yan M."/>
            <person name="Riley R."/>
            <person name="Champramary S."/>
            <person name="Plett K.L."/>
            <person name="Tsai I.J."/>
            <person name="Slot J."/>
            <person name="Sipos G."/>
            <person name="Plett J."/>
            <person name="Nagy L.G."/>
            <person name="Grigoriev I.V."/>
        </authorList>
    </citation>
    <scope>NUCLEOTIDE SEQUENCE</scope>
    <source>
        <strain evidence="1">ICMP 16352</strain>
    </source>
</reference>
<gene>
    <name evidence="1" type="ORF">IW261DRAFT_1430653</name>
</gene>
<evidence type="ECO:0000313" key="1">
    <source>
        <dbReference type="EMBL" id="KAK0457900.1"/>
    </source>
</evidence>
<accession>A0AA39KB86</accession>
<organism evidence="1 2">
    <name type="scientific">Armillaria novae-zelandiae</name>
    <dbReference type="NCBI Taxonomy" id="153914"/>
    <lineage>
        <taxon>Eukaryota</taxon>
        <taxon>Fungi</taxon>
        <taxon>Dikarya</taxon>
        <taxon>Basidiomycota</taxon>
        <taxon>Agaricomycotina</taxon>
        <taxon>Agaricomycetes</taxon>
        <taxon>Agaricomycetidae</taxon>
        <taxon>Agaricales</taxon>
        <taxon>Marasmiineae</taxon>
        <taxon>Physalacriaceae</taxon>
        <taxon>Armillaria</taxon>
    </lineage>
</organism>
<comment type="caution">
    <text evidence="1">The sequence shown here is derived from an EMBL/GenBank/DDBJ whole genome shotgun (WGS) entry which is preliminary data.</text>
</comment>
<protein>
    <submittedName>
        <fullName evidence="1">Uncharacterized protein</fullName>
    </submittedName>
</protein>
<dbReference type="EMBL" id="JAUEPR010000363">
    <property type="protein sequence ID" value="KAK0457900.1"/>
    <property type="molecule type" value="Genomic_DNA"/>
</dbReference>